<evidence type="ECO:0000256" key="1">
    <source>
        <dbReference type="ARBA" id="ARBA00023157"/>
    </source>
</evidence>
<feature type="domain" description="Vwde helical" evidence="5">
    <location>
        <begin position="2"/>
        <end position="62"/>
    </location>
</feature>
<accession>A0A8B8AFT1</accession>
<gene>
    <name evidence="7" type="primary">LOC111101985</name>
</gene>
<dbReference type="GeneID" id="111101985"/>
<evidence type="ECO:0000256" key="2">
    <source>
        <dbReference type="ARBA" id="ARBA00023180"/>
    </source>
</evidence>
<dbReference type="KEGG" id="cvn:111101985"/>
<proteinExistence type="predicted"/>
<evidence type="ECO:0000259" key="5">
    <source>
        <dbReference type="Pfam" id="PF26129"/>
    </source>
</evidence>
<dbReference type="Pfam" id="PF26129">
    <property type="entry name" value="Vwde"/>
    <property type="match status" value="1"/>
</dbReference>
<feature type="domain" description="Tenascin EGF-like" evidence="4">
    <location>
        <begin position="67"/>
        <end position="94"/>
    </location>
</feature>
<evidence type="ECO:0000259" key="4">
    <source>
        <dbReference type="Pfam" id="PF18720"/>
    </source>
</evidence>
<keyword evidence="2" id="KW-0325">Glycoprotein</keyword>
<protein>
    <submittedName>
        <fullName evidence="7">Uncharacterized protein LOC111101985</fullName>
    </submittedName>
</protein>
<feature type="compositionally biased region" description="Basic and acidic residues" evidence="3">
    <location>
        <begin position="290"/>
        <end position="299"/>
    </location>
</feature>
<dbReference type="OrthoDB" id="18487at2759"/>
<feature type="region of interest" description="Disordered" evidence="3">
    <location>
        <begin position="285"/>
        <end position="304"/>
    </location>
</feature>
<dbReference type="RefSeq" id="XP_022290347.1">
    <property type="nucleotide sequence ID" value="XM_022434639.1"/>
</dbReference>
<reference evidence="7" key="1">
    <citation type="submission" date="2025-08" db="UniProtKB">
        <authorList>
            <consortium name="RefSeq"/>
        </authorList>
    </citation>
    <scope>IDENTIFICATION</scope>
    <source>
        <tissue evidence="7">Whole sample</tissue>
    </source>
</reference>
<evidence type="ECO:0000256" key="3">
    <source>
        <dbReference type="SAM" id="MobiDB-lite"/>
    </source>
</evidence>
<organism evidence="6 7">
    <name type="scientific">Crassostrea virginica</name>
    <name type="common">Eastern oyster</name>
    <dbReference type="NCBI Taxonomy" id="6565"/>
    <lineage>
        <taxon>Eukaryota</taxon>
        <taxon>Metazoa</taxon>
        <taxon>Spiralia</taxon>
        <taxon>Lophotrochozoa</taxon>
        <taxon>Mollusca</taxon>
        <taxon>Bivalvia</taxon>
        <taxon>Autobranchia</taxon>
        <taxon>Pteriomorphia</taxon>
        <taxon>Ostreida</taxon>
        <taxon>Ostreoidea</taxon>
        <taxon>Ostreidae</taxon>
        <taxon>Crassostrea</taxon>
    </lineage>
</organism>
<keyword evidence="6" id="KW-1185">Reference proteome</keyword>
<dbReference type="Gene3D" id="2.60.120.260">
    <property type="entry name" value="Galactose-binding domain-like"/>
    <property type="match status" value="1"/>
</dbReference>
<dbReference type="InterPro" id="IPR041161">
    <property type="entry name" value="EGF_Tenascin"/>
</dbReference>
<name>A0A8B8AFT1_CRAVI</name>
<sequence length="332" mass="37715">MTCLQVVPNFNNETLVNCRDDLLLSGYRGFVQWHLDAALEQCQTYVQLNSSFQRDNAYVSTNIVDLCPKNCSDKGVCFKGNCTCDKGYGGSDCSFDVSSPPTITKLSDDGICDKSEETCEDITLYGHYFLENMETQCFMTREEVNEHSFVMSTTSYTVRLEESTLYEGYCSLQYNSDTSWITLFHFRLSKDATQFSETYTVYVYQSECQTFHNNSGVITFTLQSGYCFIKGTCIQSGMTHVNQSCWRCSPQMDAYDWTWVSECDIEGTTYMSVVRTTEITETHSAVTETNENHVKRNSADDSQQPDLETVGLSVAVAFIALITFEILRNYLK</sequence>
<evidence type="ECO:0000313" key="6">
    <source>
        <dbReference type="Proteomes" id="UP000694844"/>
    </source>
</evidence>
<dbReference type="AlphaFoldDB" id="A0A8B8AFT1"/>
<dbReference type="Proteomes" id="UP000694844">
    <property type="component" value="Chromosome 6"/>
</dbReference>
<dbReference type="Pfam" id="PF18720">
    <property type="entry name" value="EGF_Tenascin"/>
    <property type="match status" value="1"/>
</dbReference>
<dbReference type="InterPro" id="IPR058727">
    <property type="entry name" value="Helical_Vwde"/>
</dbReference>
<evidence type="ECO:0000313" key="7">
    <source>
        <dbReference type="RefSeq" id="XP_022290347.1"/>
    </source>
</evidence>
<keyword evidence="1" id="KW-1015">Disulfide bond</keyword>